<protein>
    <submittedName>
        <fullName evidence="2">DUF669 domain-containing protein</fullName>
    </submittedName>
</protein>
<feature type="compositionally biased region" description="Polar residues" evidence="1">
    <location>
        <begin position="148"/>
        <end position="165"/>
    </location>
</feature>
<dbReference type="EMBL" id="JAANXN010000016">
    <property type="protein sequence ID" value="MDF8371946.1"/>
    <property type="molecule type" value="Genomic_DNA"/>
</dbReference>
<feature type="region of interest" description="Disordered" evidence="1">
    <location>
        <begin position="131"/>
        <end position="176"/>
    </location>
</feature>
<organism evidence="2 3">
    <name type="scientific">Weissella paramesenteroides</name>
    <name type="common">Leuconostoc paramesenteroides</name>
    <dbReference type="NCBI Taxonomy" id="1249"/>
    <lineage>
        <taxon>Bacteria</taxon>
        <taxon>Bacillati</taxon>
        <taxon>Bacillota</taxon>
        <taxon>Bacilli</taxon>
        <taxon>Lactobacillales</taxon>
        <taxon>Lactobacillaceae</taxon>
        <taxon>Weissella</taxon>
    </lineage>
</organism>
<dbReference type="InterPro" id="IPR007731">
    <property type="entry name" value="DUF669"/>
</dbReference>
<evidence type="ECO:0000313" key="3">
    <source>
        <dbReference type="Proteomes" id="UP001215461"/>
    </source>
</evidence>
<dbReference type="RefSeq" id="WP_277362565.1">
    <property type="nucleotide sequence ID" value="NZ_JAANXN010000016.1"/>
</dbReference>
<reference evidence="2 3" key="1">
    <citation type="submission" date="2020-03" db="EMBL/GenBank/DDBJ databases">
        <title>Comparative genomics of Weissella paramesenteroides.</title>
        <authorList>
            <person name="Kant R."/>
            <person name="Takala T."/>
            <person name="Saris P."/>
        </authorList>
    </citation>
    <scope>NUCLEOTIDE SEQUENCE [LARGE SCALE GENOMIC DNA]</scope>
    <source>
        <strain evidence="2 3">SJ27-4</strain>
    </source>
</reference>
<dbReference type="AlphaFoldDB" id="A0ABD4XL99"/>
<gene>
    <name evidence="2" type="ORF">G9403_09970</name>
</gene>
<evidence type="ECO:0000313" key="2">
    <source>
        <dbReference type="EMBL" id="MDF8371946.1"/>
    </source>
</evidence>
<name>A0ABD4XL99_WEIPA</name>
<accession>A0ABD4XL99</accession>
<dbReference type="Proteomes" id="UP001215461">
    <property type="component" value="Unassembled WGS sequence"/>
</dbReference>
<dbReference type="Pfam" id="PF05037">
    <property type="entry name" value="DUF669"/>
    <property type="match status" value="1"/>
</dbReference>
<sequence>MALFNVDSNNTFGGIFVEEAGHYNVKVLPSSKYSKTKRTGNEMLTLDYEVLDGKYAGGQIRFNNVVWTPDNVELSVKRFNTLLVAADVPDGTTINSIDDILRGIIGKTLNVNTEWQQSDYSGKWNLNVKGYDKVDHTGSKPNGETRPNDNSQPQNKQSQPFNSGNEIDIQDDDLPF</sequence>
<evidence type="ECO:0000256" key="1">
    <source>
        <dbReference type="SAM" id="MobiDB-lite"/>
    </source>
</evidence>
<comment type="caution">
    <text evidence="2">The sequence shown here is derived from an EMBL/GenBank/DDBJ whole genome shotgun (WGS) entry which is preliminary data.</text>
</comment>
<proteinExistence type="predicted"/>